<dbReference type="OrthoDB" id="9797162at2"/>
<organism evidence="1 2">
    <name type="scientific">Pedobacter steynii</name>
    <dbReference type="NCBI Taxonomy" id="430522"/>
    <lineage>
        <taxon>Bacteria</taxon>
        <taxon>Pseudomonadati</taxon>
        <taxon>Bacteroidota</taxon>
        <taxon>Sphingobacteriia</taxon>
        <taxon>Sphingobacteriales</taxon>
        <taxon>Sphingobacteriaceae</taxon>
        <taxon>Pedobacter</taxon>
    </lineage>
</organism>
<evidence type="ECO:0000313" key="1">
    <source>
        <dbReference type="EMBL" id="AOM77828.1"/>
    </source>
</evidence>
<accession>A0A1D7QGL5</accession>
<dbReference type="EMBL" id="CP017141">
    <property type="protein sequence ID" value="AOM77828.1"/>
    <property type="molecule type" value="Genomic_DNA"/>
</dbReference>
<dbReference type="KEGG" id="psty:BFS30_11985"/>
<dbReference type="AlphaFoldDB" id="A0A1D7QGL5"/>
<dbReference type="SUPFAM" id="SSF48371">
    <property type="entry name" value="ARM repeat"/>
    <property type="match status" value="1"/>
</dbReference>
<dbReference type="Gene3D" id="1.25.40.290">
    <property type="entry name" value="ARM repeat domains"/>
    <property type="match status" value="1"/>
</dbReference>
<reference evidence="1 2" key="1">
    <citation type="submission" date="2016-08" db="EMBL/GenBank/DDBJ databases">
        <authorList>
            <person name="Seilhamer J.J."/>
        </authorList>
    </citation>
    <scope>NUCLEOTIDE SEQUENCE [LARGE SCALE GENOMIC DNA]</scope>
    <source>
        <strain evidence="1 2">DX4</strain>
    </source>
</reference>
<name>A0A1D7QGL5_9SPHI</name>
<proteinExistence type="predicted"/>
<gene>
    <name evidence="1" type="ORF">BFS30_11985</name>
</gene>
<dbReference type="RefSeq" id="WP_069379516.1">
    <property type="nucleotide sequence ID" value="NZ_CP017141.1"/>
</dbReference>
<dbReference type="Proteomes" id="UP000094313">
    <property type="component" value="Chromosome"/>
</dbReference>
<keyword evidence="2" id="KW-1185">Reference proteome</keyword>
<sequence>MSSLLKDIYSPAFYDRLSDVLLQTVPAFDKKKFTVQIFDQDFEHKELKARMKHTAQVLHVFLPNDYGQTVDLLFEIITGLRKNRIGEDGLAFMFLPDYIETYGMEDYENSVRAIEFITQFVSCEFSVRPFILKYEDRMLEQMTAWSLHENHKVRRLSSEGTRPRLPWAMALPKLKKDPAPVLPLLENLKNDPSEWVRRSVANHINDIAKDNPDIVIDLAKRWKGIHKETDAIIKHGCRTLLKQGHPEILKHYGLESKDIQISGFEISTPVTRIGEDLHFSYYLHNQEQKEQIIRLEYGLYYRRQNGTLSKKVFKISEKIYQANEKVKVSRKQSFKFITTRKFYPGIQQLSVIVNGEEKEVLNFELSE</sequence>
<dbReference type="InterPro" id="IPR016024">
    <property type="entry name" value="ARM-type_fold"/>
</dbReference>
<evidence type="ECO:0000313" key="2">
    <source>
        <dbReference type="Proteomes" id="UP000094313"/>
    </source>
</evidence>
<protein>
    <submittedName>
        <fullName evidence="1">DNA alkylation repair protein</fullName>
    </submittedName>
</protein>